<dbReference type="Pfam" id="PF04851">
    <property type="entry name" value="ResIII"/>
    <property type="match status" value="1"/>
</dbReference>
<evidence type="ECO:0000313" key="3">
    <source>
        <dbReference type="Proteomes" id="UP001253595"/>
    </source>
</evidence>
<dbReference type="SMART" id="SM00487">
    <property type="entry name" value="DEXDc"/>
    <property type="match status" value="1"/>
</dbReference>
<accession>A0ABU1UVJ5</accession>
<keyword evidence="2" id="KW-0547">Nucleotide-binding</keyword>
<evidence type="ECO:0000259" key="1">
    <source>
        <dbReference type="PROSITE" id="PS51194"/>
    </source>
</evidence>
<dbReference type="SUPFAM" id="SSF52540">
    <property type="entry name" value="P-loop containing nucleoside triphosphate hydrolases"/>
    <property type="match status" value="2"/>
</dbReference>
<reference evidence="2 3" key="1">
    <citation type="submission" date="2023-07" db="EMBL/GenBank/DDBJ databases">
        <title>Sorghum-associated microbial communities from plants grown in Nebraska, USA.</title>
        <authorList>
            <person name="Schachtman D."/>
        </authorList>
    </citation>
    <scope>NUCLEOTIDE SEQUENCE [LARGE SCALE GENOMIC DNA]</scope>
    <source>
        <strain evidence="2 3">BE190</strain>
    </source>
</reference>
<evidence type="ECO:0000313" key="2">
    <source>
        <dbReference type="EMBL" id="MDR7089217.1"/>
    </source>
</evidence>
<keyword evidence="2" id="KW-0347">Helicase</keyword>
<dbReference type="InterPro" id="IPR050742">
    <property type="entry name" value="Helicase_Restrict-Modif_Enz"/>
</dbReference>
<dbReference type="EMBL" id="JAVDVX010000002">
    <property type="protein sequence ID" value="MDR7089217.1"/>
    <property type="molecule type" value="Genomic_DNA"/>
</dbReference>
<dbReference type="InterPro" id="IPR006935">
    <property type="entry name" value="Helicase/UvrB_N"/>
</dbReference>
<dbReference type="Proteomes" id="UP001253595">
    <property type="component" value="Unassembled WGS sequence"/>
</dbReference>
<keyword evidence="3" id="KW-1185">Reference proteome</keyword>
<gene>
    <name evidence="2" type="ORF">J2X05_001223</name>
</gene>
<name>A0ABU1UVJ5_9GAMM</name>
<sequence length="474" mass="53542">MKLRRWQFRCVEQALSKFKNEDNHFLCLATPGAGKTVMAATLAHRLLQQGMVDLVLCFSPSIIVSSDFQQALEVHTGFRMDGRLGSRGQSLTYQSMLSLGDAFWALFQTHHVLVIFDEIHHCAGDNFENANAWGQTIIQHIQGRAAYTIALTGTPWRSDRIPIALSSYCQHNKIRCDFIYGMAQAIQEKVCRAPSITLVDNDRIVVKRGDTTEKYSSFAELLKLSDCSYQQLIGIDALIVYLLKQSSKKLMQIRKQHENAGGLIVAASVNHAYKIATLLERHLGQRACVATYMDEDAHGTINSFRNSTQPWIISVGMVSEGTNIPRLRVCCHLTRVKTELHLRQVLGRVLRMGDVPGESYLYLPAEPNLGEYANRVAEEIPESATIRRETMPNSDDEKPLAIKLQEPQQFEDITEITFENMPVGELQTNIDDLPPIHISMLAKSYDTTINVFGRFRKELLQLHQLYTQESSSPF</sequence>
<dbReference type="CDD" id="cd18785">
    <property type="entry name" value="SF2_C"/>
    <property type="match status" value="1"/>
</dbReference>
<dbReference type="PANTHER" id="PTHR47396">
    <property type="entry name" value="TYPE I RESTRICTION ENZYME ECOKI R PROTEIN"/>
    <property type="match status" value="1"/>
</dbReference>
<dbReference type="RefSeq" id="WP_040391637.1">
    <property type="nucleotide sequence ID" value="NZ_JAVDVX010000002.1"/>
</dbReference>
<organism evidence="2 3">
    <name type="scientific">Cellvibrio fibrivorans</name>
    <dbReference type="NCBI Taxonomy" id="126350"/>
    <lineage>
        <taxon>Bacteria</taxon>
        <taxon>Pseudomonadati</taxon>
        <taxon>Pseudomonadota</taxon>
        <taxon>Gammaproteobacteria</taxon>
        <taxon>Cellvibrionales</taxon>
        <taxon>Cellvibrionaceae</taxon>
        <taxon>Cellvibrio</taxon>
    </lineage>
</organism>
<dbReference type="GO" id="GO:0004386">
    <property type="term" value="F:helicase activity"/>
    <property type="evidence" value="ECO:0007669"/>
    <property type="project" value="UniProtKB-KW"/>
</dbReference>
<dbReference type="PANTHER" id="PTHR47396:SF1">
    <property type="entry name" value="ATP-DEPENDENT HELICASE IRC3-RELATED"/>
    <property type="match status" value="1"/>
</dbReference>
<dbReference type="InterPro" id="IPR001650">
    <property type="entry name" value="Helicase_C-like"/>
</dbReference>
<dbReference type="InterPro" id="IPR027417">
    <property type="entry name" value="P-loop_NTPase"/>
</dbReference>
<dbReference type="Gene3D" id="3.40.50.300">
    <property type="entry name" value="P-loop containing nucleotide triphosphate hydrolases"/>
    <property type="match status" value="2"/>
</dbReference>
<keyword evidence="2" id="KW-0067">ATP-binding</keyword>
<comment type="caution">
    <text evidence="2">The sequence shown here is derived from an EMBL/GenBank/DDBJ whole genome shotgun (WGS) entry which is preliminary data.</text>
</comment>
<dbReference type="InterPro" id="IPR014001">
    <property type="entry name" value="Helicase_ATP-bd"/>
</dbReference>
<keyword evidence="2" id="KW-0378">Hydrolase</keyword>
<feature type="domain" description="Helicase C-terminal" evidence="1">
    <location>
        <begin position="234"/>
        <end position="399"/>
    </location>
</feature>
<protein>
    <submittedName>
        <fullName evidence="2">Superfamily II DNA or RNA helicase</fullName>
    </submittedName>
</protein>
<proteinExistence type="predicted"/>
<dbReference type="PROSITE" id="PS51194">
    <property type="entry name" value="HELICASE_CTER"/>
    <property type="match status" value="1"/>
</dbReference>
<dbReference type="Pfam" id="PF00271">
    <property type="entry name" value="Helicase_C"/>
    <property type="match status" value="1"/>
</dbReference>